<dbReference type="PANTHER" id="PTHR35332">
    <property type="entry name" value="REGULATION OF ENOLASE PROTEIN 1"/>
    <property type="match status" value="1"/>
</dbReference>
<proteinExistence type="predicted"/>
<name>A0ABY9WN55_9BACT</name>
<protein>
    <submittedName>
        <fullName evidence="1">DUF1349 domain-containing protein</fullName>
    </submittedName>
</protein>
<dbReference type="InterPro" id="IPR015987">
    <property type="entry name" value="UCP022704"/>
</dbReference>
<dbReference type="EMBL" id="CP043494">
    <property type="protein sequence ID" value="WNG45158.1"/>
    <property type="molecule type" value="Genomic_DNA"/>
</dbReference>
<evidence type="ECO:0000313" key="2">
    <source>
        <dbReference type="Proteomes" id="UP001611383"/>
    </source>
</evidence>
<dbReference type="InterPro" id="IPR013320">
    <property type="entry name" value="ConA-like_dom_sf"/>
</dbReference>
<evidence type="ECO:0000313" key="1">
    <source>
        <dbReference type="EMBL" id="WNG45158.1"/>
    </source>
</evidence>
<dbReference type="InterPro" id="IPR009784">
    <property type="entry name" value="DUF1349"/>
</dbReference>
<sequence>MTSSFQPLRESFTTPTLEPRLRWFHEPKQWSVQPGQPGLVLTPDASTDFWQRTHYGFQVDNGHFLHAQVAGDFVLATRVRFQPVHQYDQAGLMVRFSPDCWLKTSVEFEPHGPNRLGSVVTNQGYSDWATQDLPQEVNEVSFRIRREGADYLVETSLDGTRWSQIRMAHLHEDRAQAMAAAGLYACSPKGTGYIARFHFLSLEPGRLG</sequence>
<reference evidence="1 2" key="1">
    <citation type="submission" date="2019-08" db="EMBL/GenBank/DDBJ databases">
        <title>Archangium and Cystobacter genomes.</title>
        <authorList>
            <person name="Chen I.-C.K."/>
            <person name="Wielgoss S."/>
        </authorList>
    </citation>
    <scope>NUCLEOTIDE SEQUENCE [LARGE SCALE GENOMIC DNA]</scope>
    <source>
        <strain evidence="1 2">Cbm 6</strain>
    </source>
</reference>
<dbReference type="PANTHER" id="PTHR35332:SF2">
    <property type="entry name" value="REGULATION OF ENOLASE PROTEIN 1"/>
    <property type="match status" value="1"/>
</dbReference>
<dbReference type="SUPFAM" id="SSF49899">
    <property type="entry name" value="Concanavalin A-like lectins/glucanases"/>
    <property type="match status" value="1"/>
</dbReference>
<dbReference type="RefSeq" id="WP_395819386.1">
    <property type="nucleotide sequence ID" value="NZ_CP043494.1"/>
</dbReference>
<dbReference type="Gene3D" id="2.60.120.200">
    <property type="match status" value="1"/>
</dbReference>
<dbReference type="Proteomes" id="UP001611383">
    <property type="component" value="Chromosome"/>
</dbReference>
<dbReference type="Pfam" id="PF07081">
    <property type="entry name" value="DUF1349"/>
    <property type="match status" value="1"/>
</dbReference>
<gene>
    <name evidence="1" type="ORF">F0U60_14365</name>
</gene>
<organism evidence="1 2">
    <name type="scientific">Archangium minus</name>
    <dbReference type="NCBI Taxonomy" id="83450"/>
    <lineage>
        <taxon>Bacteria</taxon>
        <taxon>Pseudomonadati</taxon>
        <taxon>Myxococcota</taxon>
        <taxon>Myxococcia</taxon>
        <taxon>Myxococcales</taxon>
        <taxon>Cystobacterineae</taxon>
        <taxon>Archangiaceae</taxon>
        <taxon>Archangium</taxon>
    </lineage>
</organism>
<dbReference type="PIRSF" id="PIRSF022704">
    <property type="entry name" value="UCP022704"/>
    <property type="match status" value="1"/>
</dbReference>
<accession>A0ABY9WN55</accession>
<keyword evidence="2" id="KW-1185">Reference proteome</keyword>